<accession>A0ACA9KL71</accession>
<dbReference type="EMBL" id="CAJVQC010000734">
    <property type="protein sequence ID" value="CAG8479157.1"/>
    <property type="molecule type" value="Genomic_DNA"/>
</dbReference>
<keyword evidence="2" id="KW-1185">Reference proteome</keyword>
<comment type="caution">
    <text evidence="1">The sequence shown here is derived from an EMBL/GenBank/DDBJ whole genome shotgun (WGS) entry which is preliminary data.</text>
</comment>
<evidence type="ECO:0000313" key="2">
    <source>
        <dbReference type="Proteomes" id="UP000789920"/>
    </source>
</evidence>
<gene>
    <name evidence="1" type="ORF">RPERSI_LOCUS906</name>
</gene>
<evidence type="ECO:0000313" key="1">
    <source>
        <dbReference type="EMBL" id="CAG8479157.1"/>
    </source>
</evidence>
<protein>
    <submittedName>
        <fullName evidence="1">34207_t:CDS:1</fullName>
    </submittedName>
</protein>
<organism evidence="1 2">
    <name type="scientific">Racocetra persica</name>
    <dbReference type="NCBI Taxonomy" id="160502"/>
    <lineage>
        <taxon>Eukaryota</taxon>
        <taxon>Fungi</taxon>
        <taxon>Fungi incertae sedis</taxon>
        <taxon>Mucoromycota</taxon>
        <taxon>Glomeromycotina</taxon>
        <taxon>Glomeromycetes</taxon>
        <taxon>Diversisporales</taxon>
        <taxon>Gigasporaceae</taxon>
        <taxon>Racocetra</taxon>
    </lineage>
</organism>
<sequence length="90" mass="10153">MDHSKKKYQLYQGEKKQTSILNTPNTSSTPSTPSTSSNSILISKTRFTKTQLDEYNGNDILYNIEDHFSSNDQNFANDISENDAINSNSK</sequence>
<reference evidence="1" key="1">
    <citation type="submission" date="2021-06" db="EMBL/GenBank/DDBJ databases">
        <authorList>
            <person name="Kallberg Y."/>
            <person name="Tangrot J."/>
            <person name="Rosling A."/>
        </authorList>
    </citation>
    <scope>NUCLEOTIDE SEQUENCE</scope>
    <source>
        <strain evidence="1">MA461A</strain>
    </source>
</reference>
<proteinExistence type="predicted"/>
<name>A0ACA9KL71_9GLOM</name>
<dbReference type="Proteomes" id="UP000789920">
    <property type="component" value="Unassembled WGS sequence"/>
</dbReference>